<dbReference type="RefSeq" id="WP_261495428.1">
    <property type="nucleotide sequence ID" value="NZ_JAOCQF010000001.1"/>
</dbReference>
<gene>
    <name evidence="2" type="primary">cpaB</name>
    <name evidence="2" type="ORF">N5I32_10155</name>
</gene>
<reference evidence="3" key="1">
    <citation type="submission" date="2023-07" db="EMBL/GenBank/DDBJ databases">
        <title>Defluviimonas sediminis sp. nov., isolated from mangrove sediment.</title>
        <authorList>
            <person name="Liu L."/>
            <person name="Li J."/>
            <person name="Huang Y."/>
            <person name="Pan J."/>
            <person name="Li M."/>
        </authorList>
    </citation>
    <scope>NUCLEOTIDE SEQUENCE [LARGE SCALE GENOMIC DNA]</scope>
    <source>
        <strain evidence="3">FT324</strain>
    </source>
</reference>
<name>A0ABT2NLU0_9RHOB</name>
<dbReference type="Proteomes" id="UP001205601">
    <property type="component" value="Unassembled WGS sequence"/>
</dbReference>
<organism evidence="2 3">
    <name type="scientific">Albidovulum sediminis</name>
    <dbReference type="NCBI Taxonomy" id="3066345"/>
    <lineage>
        <taxon>Bacteria</taxon>
        <taxon>Pseudomonadati</taxon>
        <taxon>Pseudomonadota</taxon>
        <taxon>Alphaproteobacteria</taxon>
        <taxon>Rhodobacterales</taxon>
        <taxon>Paracoccaceae</taxon>
        <taxon>Albidovulum</taxon>
    </lineage>
</organism>
<dbReference type="InterPro" id="IPR017592">
    <property type="entry name" value="Pilus_assmbl_Flp-typ_CpaB"/>
</dbReference>
<evidence type="ECO:0000313" key="3">
    <source>
        <dbReference type="Proteomes" id="UP001205601"/>
    </source>
</evidence>
<dbReference type="InterPro" id="IPR031571">
    <property type="entry name" value="RcpC_dom"/>
</dbReference>
<dbReference type="Pfam" id="PF16976">
    <property type="entry name" value="RcpC"/>
    <property type="match status" value="1"/>
</dbReference>
<comment type="caution">
    <text evidence="2">The sequence shown here is derived from an EMBL/GenBank/DDBJ whole genome shotgun (WGS) entry which is preliminary data.</text>
</comment>
<accession>A0ABT2NLU0</accession>
<dbReference type="EMBL" id="JAOCQF010000001">
    <property type="protein sequence ID" value="MCT8329876.1"/>
    <property type="molecule type" value="Genomic_DNA"/>
</dbReference>
<evidence type="ECO:0000313" key="2">
    <source>
        <dbReference type="EMBL" id="MCT8329876.1"/>
    </source>
</evidence>
<sequence>MRLVFGLVLIVGLGLAGFAVYMAQGLIEKNQRERDLLLAAQAKATKLVDVVVVTRNLAYGERFTSADLGTVKWEEGKVPAGAFSVITAPVAEVAEKKPVFADNETRPRAVLRSYEPFEPLLASKITEPGIDAGIMSSLTAGMSAFSINVDVSTAVAGFLRPGNVVDIYWTGRVGDSETTKLIDSGVRLIAINQSSDADRTEETIIARTVTIEGSRQRVASLALAQQTGKLSLSLVGGDGTAAAVAEAPVEINRDTLLGIERQEVVQVEEEKVCKIRTNKGGEIVETVIPCTN</sequence>
<dbReference type="NCBIfam" id="TIGR03177">
    <property type="entry name" value="pilus_cpaB"/>
    <property type="match status" value="1"/>
</dbReference>
<evidence type="ECO:0000259" key="1">
    <source>
        <dbReference type="Pfam" id="PF16976"/>
    </source>
</evidence>
<proteinExistence type="predicted"/>
<protein>
    <submittedName>
        <fullName evidence="2">Flp pilus assembly protein CpaB</fullName>
    </submittedName>
</protein>
<keyword evidence="3" id="KW-1185">Reference proteome</keyword>
<dbReference type="CDD" id="cd11614">
    <property type="entry name" value="SAF_CpaB_FlgA_like"/>
    <property type="match status" value="1"/>
</dbReference>
<feature type="domain" description="Flp pilus assembly protein RcpC/CpaB" evidence="1">
    <location>
        <begin position="135"/>
        <end position="234"/>
    </location>
</feature>